<name>A0A8D9LQT0_BRACM</name>
<dbReference type="Proteomes" id="UP000694005">
    <property type="component" value="Chromosome A03"/>
</dbReference>
<accession>A0A8D9LQT0</accession>
<evidence type="ECO:0000313" key="2">
    <source>
        <dbReference type="Proteomes" id="UP000694005"/>
    </source>
</evidence>
<protein>
    <submittedName>
        <fullName evidence="1">Uncharacterized protein</fullName>
    </submittedName>
</protein>
<feature type="non-terminal residue" evidence="1">
    <location>
        <position position="1"/>
    </location>
</feature>
<evidence type="ECO:0000313" key="1">
    <source>
        <dbReference type="EMBL" id="CAG7883373.1"/>
    </source>
</evidence>
<proteinExistence type="predicted"/>
<gene>
    <name evidence="1" type="ORF">BRAPAZ1V2_A03P47160.2</name>
</gene>
<dbReference type="AlphaFoldDB" id="A0A8D9LQT0"/>
<organism evidence="1 2">
    <name type="scientific">Brassica campestris</name>
    <name type="common">Field mustard</name>
    <dbReference type="NCBI Taxonomy" id="3711"/>
    <lineage>
        <taxon>Eukaryota</taxon>
        <taxon>Viridiplantae</taxon>
        <taxon>Streptophyta</taxon>
        <taxon>Embryophyta</taxon>
        <taxon>Tracheophyta</taxon>
        <taxon>Spermatophyta</taxon>
        <taxon>Magnoliopsida</taxon>
        <taxon>eudicotyledons</taxon>
        <taxon>Gunneridae</taxon>
        <taxon>Pentapetalae</taxon>
        <taxon>rosids</taxon>
        <taxon>malvids</taxon>
        <taxon>Brassicales</taxon>
        <taxon>Brassicaceae</taxon>
        <taxon>Brassiceae</taxon>
        <taxon>Brassica</taxon>
    </lineage>
</organism>
<sequence length="137" mass="15351">FISLFQINLSFKYMSLSVIHVIHIHKRTSHCEHVLLYMKRGNQIVRGSKVTCNPHVVSVCPKARNPHVVSDCQPSNPPGPEPAGTNIHYPRTRHQHRDNFKLGEGVKHSVATWGIRTRVRIGVLITSRPLASPPPCG</sequence>
<dbReference type="EMBL" id="LS974619">
    <property type="protein sequence ID" value="CAG7883373.1"/>
    <property type="molecule type" value="Genomic_DNA"/>
</dbReference>
<dbReference type="Gramene" id="A03p47160.2_BraZ1">
    <property type="protein sequence ID" value="A03p47160.2_BraZ1.CDS"/>
    <property type="gene ID" value="A03g47160.2_BraZ1"/>
</dbReference>
<reference evidence="1 2" key="1">
    <citation type="submission" date="2021-07" db="EMBL/GenBank/DDBJ databases">
        <authorList>
            <consortium name="Genoscope - CEA"/>
            <person name="William W."/>
        </authorList>
    </citation>
    <scope>NUCLEOTIDE SEQUENCE [LARGE SCALE GENOMIC DNA]</scope>
</reference>